<comment type="caution">
    <text evidence="2">The sequence shown here is derived from an EMBL/GenBank/DDBJ whole genome shotgun (WGS) entry which is preliminary data.</text>
</comment>
<name>A0AAV7VSW2_PLEWA</name>
<feature type="compositionally biased region" description="Basic and acidic residues" evidence="1">
    <location>
        <begin position="152"/>
        <end position="169"/>
    </location>
</feature>
<dbReference type="AlphaFoldDB" id="A0AAV7VSW2"/>
<evidence type="ECO:0000256" key="1">
    <source>
        <dbReference type="SAM" id="MobiDB-lite"/>
    </source>
</evidence>
<keyword evidence="3" id="KW-1185">Reference proteome</keyword>
<dbReference type="Proteomes" id="UP001066276">
    <property type="component" value="Chromosome 2_1"/>
</dbReference>
<accession>A0AAV7VSW2</accession>
<gene>
    <name evidence="2" type="ORF">NDU88_007440</name>
</gene>
<dbReference type="EMBL" id="JANPWB010000003">
    <property type="protein sequence ID" value="KAJ1203656.1"/>
    <property type="molecule type" value="Genomic_DNA"/>
</dbReference>
<reference evidence="2" key="1">
    <citation type="journal article" date="2022" name="bioRxiv">
        <title>Sequencing and chromosome-scale assembly of the giantPleurodeles waltlgenome.</title>
        <authorList>
            <person name="Brown T."/>
            <person name="Elewa A."/>
            <person name="Iarovenko S."/>
            <person name="Subramanian E."/>
            <person name="Araus A.J."/>
            <person name="Petzold A."/>
            <person name="Susuki M."/>
            <person name="Suzuki K.-i.T."/>
            <person name="Hayashi T."/>
            <person name="Toyoda A."/>
            <person name="Oliveira C."/>
            <person name="Osipova E."/>
            <person name="Leigh N.D."/>
            <person name="Simon A."/>
            <person name="Yun M.H."/>
        </authorList>
    </citation>
    <scope>NUCLEOTIDE SEQUENCE</scope>
    <source>
        <strain evidence="2">20211129_DDA</strain>
        <tissue evidence="2">Liver</tissue>
    </source>
</reference>
<protein>
    <recommendedName>
        <fullName evidence="4">Basic proline-rich protein-like</fullName>
    </recommendedName>
</protein>
<feature type="region of interest" description="Disordered" evidence="1">
    <location>
        <begin position="191"/>
        <end position="246"/>
    </location>
</feature>
<evidence type="ECO:0000313" key="2">
    <source>
        <dbReference type="EMBL" id="KAJ1203656.1"/>
    </source>
</evidence>
<feature type="compositionally biased region" description="Low complexity" evidence="1">
    <location>
        <begin position="191"/>
        <end position="204"/>
    </location>
</feature>
<proteinExistence type="predicted"/>
<sequence>MSASGAVPPSPSRHPALSAPGLFQECGRIAPRSRPASGAGPSQRCQGLCRFRDSQHSFRAVATASARLLRLTVTSRAAPPPPGLLSDLQARPGAWTTWPGRAPPRLRPPPPRRRSSPWGPTARPPQRQEGRPFPPPLSPSSRPRARPQPGPKAERGQGPRPRLESDRLRALAPASRVKTCMSANIFRALSRPRSGPRLLRCPSSGAPSHPGTQRTRPGQVPQHPRPLLSQRRSNPRGPLTGQGRPLLLRVSRPLPEEANGVDRPLLLSPLPGGRPRASLLFGPKRNPGGSALFSAIHLSHQVVVIMAHRTAGNAAQRHHLDYGGEYFRRPSRFTASHPQARGLSRGARGPVRCFGWAPLGRTALAYSGG</sequence>
<evidence type="ECO:0008006" key="4">
    <source>
        <dbReference type="Google" id="ProtNLM"/>
    </source>
</evidence>
<feature type="region of interest" description="Disordered" evidence="1">
    <location>
        <begin position="76"/>
        <end position="171"/>
    </location>
</feature>
<feature type="region of interest" description="Disordered" evidence="1">
    <location>
        <begin position="1"/>
        <end position="45"/>
    </location>
</feature>
<evidence type="ECO:0000313" key="3">
    <source>
        <dbReference type="Proteomes" id="UP001066276"/>
    </source>
</evidence>
<organism evidence="2 3">
    <name type="scientific">Pleurodeles waltl</name>
    <name type="common">Iberian ribbed newt</name>
    <dbReference type="NCBI Taxonomy" id="8319"/>
    <lineage>
        <taxon>Eukaryota</taxon>
        <taxon>Metazoa</taxon>
        <taxon>Chordata</taxon>
        <taxon>Craniata</taxon>
        <taxon>Vertebrata</taxon>
        <taxon>Euteleostomi</taxon>
        <taxon>Amphibia</taxon>
        <taxon>Batrachia</taxon>
        <taxon>Caudata</taxon>
        <taxon>Salamandroidea</taxon>
        <taxon>Salamandridae</taxon>
        <taxon>Pleurodelinae</taxon>
        <taxon>Pleurodeles</taxon>
    </lineage>
</organism>